<keyword evidence="6 7" id="KW-0961">Cell wall biogenesis/degradation</keyword>
<evidence type="ECO:0000256" key="3">
    <source>
        <dbReference type="ARBA" id="ARBA00022679"/>
    </source>
</evidence>
<feature type="signal peptide" evidence="9">
    <location>
        <begin position="1"/>
        <end position="31"/>
    </location>
</feature>
<feature type="region of interest" description="Disordered" evidence="8">
    <location>
        <begin position="173"/>
        <end position="214"/>
    </location>
</feature>
<evidence type="ECO:0000313" key="11">
    <source>
        <dbReference type="EMBL" id="MTV30562.1"/>
    </source>
</evidence>
<evidence type="ECO:0000256" key="7">
    <source>
        <dbReference type="PROSITE-ProRule" id="PRU01373"/>
    </source>
</evidence>
<dbReference type="SUPFAM" id="SSF141523">
    <property type="entry name" value="L,D-transpeptidase catalytic domain-like"/>
    <property type="match status" value="1"/>
</dbReference>
<keyword evidence="9" id="KW-0732">Signal</keyword>
<comment type="pathway">
    <text evidence="1 7">Cell wall biogenesis; peptidoglycan biosynthesis.</text>
</comment>
<dbReference type="InterPro" id="IPR050979">
    <property type="entry name" value="LD-transpeptidase"/>
</dbReference>
<evidence type="ECO:0000259" key="10">
    <source>
        <dbReference type="PROSITE" id="PS52029"/>
    </source>
</evidence>
<proteinExistence type="inferred from homology"/>
<gene>
    <name evidence="11" type="ORF">GJ654_06085</name>
</gene>
<dbReference type="RefSeq" id="WP_155445234.1">
    <property type="nucleotide sequence ID" value="NZ_JAOQNR010000003.1"/>
</dbReference>
<dbReference type="PANTHER" id="PTHR30582:SF2">
    <property type="entry name" value="L,D-TRANSPEPTIDASE YCIB-RELATED"/>
    <property type="match status" value="1"/>
</dbReference>
<keyword evidence="4 7" id="KW-0133">Cell shape</keyword>
<dbReference type="OrthoDB" id="463216at2"/>
<evidence type="ECO:0000256" key="4">
    <source>
        <dbReference type="ARBA" id="ARBA00022960"/>
    </source>
</evidence>
<dbReference type="GO" id="GO:0018104">
    <property type="term" value="P:peptidoglycan-protein cross-linking"/>
    <property type="evidence" value="ECO:0007669"/>
    <property type="project" value="TreeGrafter"/>
</dbReference>
<evidence type="ECO:0000256" key="8">
    <source>
        <dbReference type="SAM" id="MobiDB-lite"/>
    </source>
</evidence>
<sequence>MRVSVVPPNRIAVLFTALVAIAVLFPHLAHARPSDQEVLEQVGTGGGKIVVNIDKSTQKMTVSVEGGPTYTWPVSTGMRGYSTPSGNYTATSMNEIWYSKEFDNAPMPHAVFFMRDGHAIHATYEVKHLGKPASHGCVRLSPQNATTLFELVKKSGLNNTQVIVSGSSPGGDYLAGRKLEPPAPASQPAREATRQPARQIVRQPPPQQSQDMFFPRIFGFQ</sequence>
<dbReference type="UniPathway" id="UPA00219"/>
<feature type="chain" id="PRO_5026999184" evidence="9">
    <location>
        <begin position="32"/>
        <end position="221"/>
    </location>
</feature>
<comment type="similarity">
    <text evidence="2">Belongs to the YkuD family.</text>
</comment>
<evidence type="ECO:0000256" key="1">
    <source>
        <dbReference type="ARBA" id="ARBA00004752"/>
    </source>
</evidence>
<protein>
    <submittedName>
        <fullName evidence="11">L,D-transpeptidase family protein</fullName>
    </submittedName>
</protein>
<dbReference type="GO" id="GO:0071972">
    <property type="term" value="F:peptidoglycan L,D-transpeptidase activity"/>
    <property type="evidence" value="ECO:0007669"/>
    <property type="project" value="TreeGrafter"/>
</dbReference>
<evidence type="ECO:0000256" key="9">
    <source>
        <dbReference type="SAM" id="SignalP"/>
    </source>
</evidence>
<dbReference type="GO" id="GO:0071555">
    <property type="term" value="P:cell wall organization"/>
    <property type="evidence" value="ECO:0007669"/>
    <property type="project" value="UniProtKB-UniRule"/>
</dbReference>
<dbReference type="InterPro" id="IPR038063">
    <property type="entry name" value="Transpep_catalytic_dom"/>
</dbReference>
<feature type="active site" description="Nucleophile" evidence="7">
    <location>
        <position position="137"/>
    </location>
</feature>
<feature type="active site" description="Proton donor/acceptor" evidence="7">
    <location>
        <position position="121"/>
    </location>
</feature>
<dbReference type="EMBL" id="WNKS01000003">
    <property type="protein sequence ID" value="MTV30562.1"/>
    <property type="molecule type" value="Genomic_DNA"/>
</dbReference>
<dbReference type="PROSITE" id="PS52029">
    <property type="entry name" value="LD_TPASE"/>
    <property type="match status" value="1"/>
</dbReference>
<reference evidence="11 12" key="1">
    <citation type="submission" date="2019-11" db="EMBL/GenBank/DDBJ databases">
        <title>Whole-genome sequence of a Rhodoblastus acidophilus DSM 142.</title>
        <authorList>
            <person name="Kyndt J.A."/>
            <person name="Meyer T.E."/>
        </authorList>
    </citation>
    <scope>NUCLEOTIDE SEQUENCE [LARGE SCALE GENOMIC DNA]</scope>
    <source>
        <strain evidence="11 12">DSM 142</strain>
    </source>
</reference>
<dbReference type="InterPro" id="IPR005490">
    <property type="entry name" value="LD_TPept_cat_dom"/>
</dbReference>
<evidence type="ECO:0000256" key="6">
    <source>
        <dbReference type="ARBA" id="ARBA00023316"/>
    </source>
</evidence>
<evidence type="ECO:0000313" key="12">
    <source>
        <dbReference type="Proteomes" id="UP000439113"/>
    </source>
</evidence>
<keyword evidence="5 7" id="KW-0573">Peptidoglycan synthesis</keyword>
<dbReference type="GO" id="GO:0008360">
    <property type="term" value="P:regulation of cell shape"/>
    <property type="evidence" value="ECO:0007669"/>
    <property type="project" value="UniProtKB-UniRule"/>
</dbReference>
<keyword evidence="3" id="KW-0808">Transferase</keyword>
<accession>A0A6N8DJ63</accession>
<dbReference type="CDD" id="cd16913">
    <property type="entry name" value="YkuD_like"/>
    <property type="match status" value="1"/>
</dbReference>
<dbReference type="GO" id="GO:0005576">
    <property type="term" value="C:extracellular region"/>
    <property type="evidence" value="ECO:0007669"/>
    <property type="project" value="TreeGrafter"/>
</dbReference>
<dbReference type="PANTHER" id="PTHR30582">
    <property type="entry name" value="L,D-TRANSPEPTIDASE"/>
    <property type="match status" value="1"/>
</dbReference>
<feature type="domain" description="L,D-TPase catalytic" evidence="10">
    <location>
        <begin position="49"/>
        <end position="165"/>
    </location>
</feature>
<dbReference type="Gene3D" id="2.40.440.10">
    <property type="entry name" value="L,D-transpeptidase catalytic domain-like"/>
    <property type="match status" value="1"/>
</dbReference>
<dbReference type="GO" id="GO:0016740">
    <property type="term" value="F:transferase activity"/>
    <property type="evidence" value="ECO:0007669"/>
    <property type="project" value="UniProtKB-KW"/>
</dbReference>
<evidence type="ECO:0000256" key="5">
    <source>
        <dbReference type="ARBA" id="ARBA00022984"/>
    </source>
</evidence>
<dbReference type="Proteomes" id="UP000439113">
    <property type="component" value="Unassembled WGS sequence"/>
</dbReference>
<name>A0A6N8DJ63_RHOAC</name>
<evidence type="ECO:0000256" key="2">
    <source>
        <dbReference type="ARBA" id="ARBA00005992"/>
    </source>
</evidence>
<dbReference type="Pfam" id="PF03734">
    <property type="entry name" value="YkuD"/>
    <property type="match status" value="1"/>
</dbReference>
<dbReference type="AlphaFoldDB" id="A0A6N8DJ63"/>
<comment type="caution">
    <text evidence="11">The sequence shown here is derived from an EMBL/GenBank/DDBJ whole genome shotgun (WGS) entry which is preliminary data.</text>
</comment>
<organism evidence="11 12">
    <name type="scientific">Rhodoblastus acidophilus</name>
    <name type="common">Rhodopseudomonas acidophila</name>
    <dbReference type="NCBI Taxonomy" id="1074"/>
    <lineage>
        <taxon>Bacteria</taxon>
        <taxon>Pseudomonadati</taxon>
        <taxon>Pseudomonadota</taxon>
        <taxon>Alphaproteobacteria</taxon>
        <taxon>Hyphomicrobiales</taxon>
        <taxon>Rhodoblastaceae</taxon>
        <taxon>Rhodoblastus</taxon>
    </lineage>
</organism>